<keyword evidence="1" id="KW-0175">Coiled coil</keyword>
<evidence type="ECO:0000256" key="2">
    <source>
        <dbReference type="SAM" id="MobiDB-lite"/>
    </source>
</evidence>
<evidence type="ECO:0000313" key="5">
    <source>
        <dbReference type="Proteomes" id="UP000245020"/>
    </source>
</evidence>
<dbReference type="SUPFAM" id="SSF69618">
    <property type="entry name" value="HemD-like"/>
    <property type="match status" value="1"/>
</dbReference>
<dbReference type="Gene3D" id="3.40.50.10090">
    <property type="match status" value="2"/>
</dbReference>
<dbReference type="GO" id="GO:0004852">
    <property type="term" value="F:uroporphyrinogen-III synthase activity"/>
    <property type="evidence" value="ECO:0007669"/>
    <property type="project" value="InterPro"/>
</dbReference>
<dbReference type="RefSeq" id="WP_109189185.1">
    <property type="nucleotide sequence ID" value="NZ_BMYA01000003.1"/>
</dbReference>
<dbReference type="OrthoDB" id="5739852at2"/>
<dbReference type="PANTHER" id="PTHR38043:SF1">
    <property type="entry name" value="PROTEIN HEMX"/>
    <property type="match status" value="1"/>
</dbReference>
<evidence type="ECO:0000313" key="4">
    <source>
        <dbReference type="EMBL" id="PWD81292.1"/>
    </source>
</evidence>
<proteinExistence type="predicted"/>
<dbReference type="EMBL" id="QEWQ01000003">
    <property type="protein sequence ID" value="PWD81292.1"/>
    <property type="molecule type" value="Genomic_DNA"/>
</dbReference>
<organism evidence="4 5">
    <name type="scientific">Ignatzschineria ureiclastica</name>
    <dbReference type="NCBI Taxonomy" id="472582"/>
    <lineage>
        <taxon>Bacteria</taxon>
        <taxon>Pseudomonadati</taxon>
        <taxon>Pseudomonadota</taxon>
        <taxon>Gammaproteobacteria</taxon>
        <taxon>Cardiobacteriales</taxon>
        <taxon>Ignatzschineriaceae</taxon>
        <taxon>Ignatzschineria</taxon>
    </lineage>
</organism>
<comment type="caution">
    <text evidence="4">The sequence shown here is derived from an EMBL/GenBank/DDBJ whole genome shotgun (WGS) entry which is preliminary data.</text>
</comment>
<sequence>MDKLKQANSNLSPSEIGIIVTRPEGQGLWLIEKINQSGMQAFSLPGFTIEPTTHTAEIEEAKAQITQYDYLLFTSPNAVKYADYFQIPFDKIKGCIALGRGTERALRAFLTQTKIITAPKPYTSEALIALLKKQRLVKNRSVLIMSGEGGRRLLAKAIINLGGQARYCDLYYRKAPVNPDFFAITRFENRQDSKKKALYLVISSQEAFHNLLPEITKNNVRSSINGVFVASDRLQNIVKSEGFENIIVAKSALESDLWQAIEMQLLSQTPNLDSPLTISSDNDKELSMTKKEQKQNKNRATENKVATSSENTAEITTNAAETSDAAVVDDAKTPEMVAKATPKTEDVVDTVAQDEATSNDNRDIKEAITQENISNANDEQFDGNDQGSTPPPITPQATAHASSGGGKVVGYIALLVALASAGVSGFTYYQSTLGQDDQLTGLKSSLQSNQSDLQTLTTNFSKLQSELNTLKSTANKAASTPSADDSVQGQVTLLAQKYDSLNDALAQSAKGLQGQLDTLKTAQQALEEKTTQIDNIAKVSDQAITIANSFDKKLAEQDLKQAVVLDEAKELITTIKSITDLELLRTTEVDYLLKIAVQKVEYDRDYKGAADLLTTAIDRLGQINSINFTETKQLLESNIADLKALNPVDMMMITERLEKVVSLVQHAPLKSDSALVNLKKEIFDQPTDEGNSWGDKLHNSLKHLIVIEDKRADVPELMAKEDRFFLVQNIQLELTSAKIAAQQDQFDLFDHSLDTVKSWITTYFDEDNADVREALKQLQWMLDAKFDTTPPNIQRTLTDFEATLRAYKGA</sequence>
<feature type="compositionally biased region" description="Basic and acidic residues" evidence="2">
    <location>
        <begin position="281"/>
        <end position="302"/>
    </location>
</feature>
<reference evidence="5" key="1">
    <citation type="submission" date="2018-05" db="EMBL/GenBank/DDBJ databases">
        <title>Ignatzschineria dubaiensis sp. nov., isolated from necrotic foot tissues of dromedaries (Camelus dromedarius) and associated maggots in Dubai, United Arab Emirates.</title>
        <authorList>
            <person name="Tsang C.C."/>
            <person name="Tang J.Y.M."/>
            <person name="Fong J.Y.H."/>
            <person name="Kinne J."/>
            <person name="Lee H.H."/>
            <person name="Joseph M."/>
            <person name="Jose S."/>
            <person name="Schuster R.K."/>
            <person name="Tang Y."/>
            <person name="Sivakumar S."/>
            <person name="Chen J.H.K."/>
            <person name="Teng J.L.L."/>
            <person name="Lau S.K.P."/>
            <person name="Wernery U."/>
            <person name="Woo P.C.Y."/>
        </authorList>
    </citation>
    <scope>NUCLEOTIDE SEQUENCE [LARGE SCALE GENOMIC DNA]</scope>
    <source>
        <strain evidence="5">KCTC 22644</strain>
    </source>
</reference>
<feature type="region of interest" description="Disordered" evidence="2">
    <location>
        <begin position="271"/>
        <end position="402"/>
    </location>
</feature>
<feature type="compositionally biased region" description="Polar residues" evidence="2">
    <location>
        <begin position="271"/>
        <end position="280"/>
    </location>
</feature>
<gene>
    <name evidence="4" type="ORF">DC083_05225</name>
</gene>
<dbReference type="Proteomes" id="UP000245020">
    <property type="component" value="Unassembled WGS sequence"/>
</dbReference>
<keyword evidence="5" id="KW-1185">Reference proteome</keyword>
<dbReference type="CDD" id="cd06578">
    <property type="entry name" value="HemD"/>
    <property type="match status" value="1"/>
</dbReference>
<dbReference type="GO" id="GO:0033014">
    <property type="term" value="P:tetrapyrrole biosynthetic process"/>
    <property type="evidence" value="ECO:0007669"/>
    <property type="project" value="InterPro"/>
</dbReference>
<dbReference type="PANTHER" id="PTHR38043">
    <property type="entry name" value="PROTEIN HEMX"/>
    <property type="match status" value="1"/>
</dbReference>
<dbReference type="Pfam" id="PF04375">
    <property type="entry name" value="HemX"/>
    <property type="match status" value="1"/>
</dbReference>
<dbReference type="Pfam" id="PF02602">
    <property type="entry name" value="HEM4"/>
    <property type="match status" value="1"/>
</dbReference>
<feature type="domain" description="Tetrapyrrole biosynthesis uroporphyrinogen III synthase" evidence="3">
    <location>
        <begin position="31"/>
        <end position="257"/>
    </location>
</feature>
<evidence type="ECO:0000259" key="3">
    <source>
        <dbReference type="Pfam" id="PF02602"/>
    </source>
</evidence>
<dbReference type="InterPro" id="IPR007470">
    <property type="entry name" value="HemX"/>
</dbReference>
<accession>A0A2U2AF53</accession>
<name>A0A2U2AF53_9GAMM</name>
<feature type="coiled-coil region" evidence="1">
    <location>
        <begin position="509"/>
        <end position="539"/>
    </location>
</feature>
<feature type="compositionally biased region" description="Polar residues" evidence="2">
    <location>
        <begin position="369"/>
        <end position="388"/>
    </location>
</feature>
<feature type="compositionally biased region" description="Low complexity" evidence="2">
    <location>
        <begin position="310"/>
        <end position="322"/>
    </location>
</feature>
<evidence type="ECO:0000256" key="1">
    <source>
        <dbReference type="SAM" id="Coils"/>
    </source>
</evidence>
<dbReference type="InterPro" id="IPR003754">
    <property type="entry name" value="4pyrrol_synth_uPrphyn_synth"/>
</dbReference>
<dbReference type="AlphaFoldDB" id="A0A2U2AF53"/>
<dbReference type="InterPro" id="IPR036108">
    <property type="entry name" value="4pyrrol_syn_uPrphyn_synt_sf"/>
</dbReference>
<protein>
    <recommendedName>
        <fullName evidence="3">Tetrapyrrole biosynthesis uroporphyrinogen III synthase domain-containing protein</fullName>
    </recommendedName>
</protein>